<proteinExistence type="predicted"/>
<dbReference type="InterPro" id="IPR001584">
    <property type="entry name" value="Integrase_cat-core"/>
</dbReference>
<dbReference type="PROSITE" id="PS50994">
    <property type="entry name" value="INTEGRASE"/>
    <property type="match status" value="1"/>
</dbReference>
<accession>A0A5J4UVD8</accession>
<dbReference type="GO" id="GO:0003676">
    <property type="term" value="F:nucleic acid binding"/>
    <property type="evidence" value="ECO:0007669"/>
    <property type="project" value="InterPro"/>
</dbReference>
<dbReference type="Proteomes" id="UP000324800">
    <property type="component" value="Unassembled WGS sequence"/>
</dbReference>
<sequence>MSFESLFEPLTANITIAIDALEQLHIDWHAIWKVIWEAAIKYACELKISRFAQTDEQIEYESHNMEQQLTRLANTNNGIMKFAQFVSNMRITPNKEEQAVLINRADEIQIDGKTLLEWFEIYQTEVEKYNAPLRRARSIRSQDSNRSYVTVQIQRINQPQKPLSLFPFKSRIKQYEKINQVKITIPTQIKDAKVKPLSKLQRPYFSPKLGSWEIDLVFGVNPVTRRRQHYLFAININTKYLVVIPLIVDEKYATYILAALKKLINQVYVNNIRGDGETGFKANIIRQFCEDNKISLYFTGSPYTQHNRIVDSVIRTIRNGFRQDLLGFATPSQMQQMVEIYNRTPHLAFMNRFTPKQVQYNRELEGKFIRQKQAQLEQVMIRQQHENLLNFKSGNILMIHADYARLPIRFQKQRRQFNELATFINYKNVNLIQVIENFSQNEMQAIGETKQIRKKQSKKPVPQLVETQSSSIDEVLHAPLIDQAVNPIPLVQSDQEKVEQRGRPKKYSSQEEAERIAAKQRSRAQQKYRIQRQEFRATANDLQLLLIRRLQKTIITNIQDLLQISDIIDRYNQ</sequence>
<dbReference type="InterPro" id="IPR036397">
    <property type="entry name" value="RNaseH_sf"/>
</dbReference>
<dbReference type="GO" id="GO:0015074">
    <property type="term" value="P:DNA integration"/>
    <property type="evidence" value="ECO:0007669"/>
    <property type="project" value="InterPro"/>
</dbReference>
<feature type="domain" description="Integrase catalytic" evidence="2">
    <location>
        <begin position="199"/>
        <end position="363"/>
    </location>
</feature>
<evidence type="ECO:0000259" key="2">
    <source>
        <dbReference type="PROSITE" id="PS50994"/>
    </source>
</evidence>
<protein>
    <recommendedName>
        <fullName evidence="2">Integrase catalytic domain-containing protein</fullName>
    </recommendedName>
</protein>
<evidence type="ECO:0000313" key="3">
    <source>
        <dbReference type="EMBL" id="KAA6374293.1"/>
    </source>
</evidence>
<evidence type="ECO:0000256" key="1">
    <source>
        <dbReference type="SAM" id="MobiDB-lite"/>
    </source>
</evidence>
<comment type="caution">
    <text evidence="3">The sequence shown here is derived from an EMBL/GenBank/DDBJ whole genome shotgun (WGS) entry which is preliminary data.</text>
</comment>
<feature type="compositionally biased region" description="Basic and acidic residues" evidence="1">
    <location>
        <begin position="494"/>
        <end position="517"/>
    </location>
</feature>
<dbReference type="InterPro" id="IPR012337">
    <property type="entry name" value="RNaseH-like_sf"/>
</dbReference>
<evidence type="ECO:0000313" key="4">
    <source>
        <dbReference type="Proteomes" id="UP000324800"/>
    </source>
</evidence>
<reference evidence="3 4" key="1">
    <citation type="submission" date="2019-03" db="EMBL/GenBank/DDBJ databases">
        <title>Single cell metagenomics reveals metabolic interactions within the superorganism composed of flagellate Streblomastix strix and complex community of Bacteroidetes bacteria on its surface.</title>
        <authorList>
            <person name="Treitli S.C."/>
            <person name="Kolisko M."/>
            <person name="Husnik F."/>
            <person name="Keeling P."/>
            <person name="Hampl V."/>
        </authorList>
    </citation>
    <scope>NUCLEOTIDE SEQUENCE [LARGE SCALE GENOMIC DNA]</scope>
    <source>
        <strain evidence="3">ST1C</strain>
    </source>
</reference>
<dbReference type="SUPFAM" id="SSF53098">
    <property type="entry name" value="Ribonuclease H-like"/>
    <property type="match status" value="1"/>
</dbReference>
<organism evidence="3 4">
    <name type="scientific">Streblomastix strix</name>
    <dbReference type="NCBI Taxonomy" id="222440"/>
    <lineage>
        <taxon>Eukaryota</taxon>
        <taxon>Metamonada</taxon>
        <taxon>Preaxostyla</taxon>
        <taxon>Oxymonadida</taxon>
        <taxon>Streblomastigidae</taxon>
        <taxon>Streblomastix</taxon>
    </lineage>
</organism>
<dbReference type="EMBL" id="SNRW01012085">
    <property type="protein sequence ID" value="KAA6374293.1"/>
    <property type="molecule type" value="Genomic_DNA"/>
</dbReference>
<feature type="region of interest" description="Disordered" evidence="1">
    <location>
        <begin position="492"/>
        <end position="523"/>
    </location>
</feature>
<dbReference type="Gene3D" id="3.30.420.10">
    <property type="entry name" value="Ribonuclease H-like superfamily/Ribonuclease H"/>
    <property type="match status" value="1"/>
</dbReference>
<dbReference type="AlphaFoldDB" id="A0A5J4UVD8"/>
<gene>
    <name evidence="3" type="ORF">EZS28_030180</name>
</gene>
<name>A0A5J4UVD8_9EUKA</name>